<evidence type="ECO:0000259" key="4">
    <source>
        <dbReference type="Pfam" id="PF01261"/>
    </source>
</evidence>
<dbReference type="InterPro" id="IPR050417">
    <property type="entry name" value="Sugar_Epim/Isomerase"/>
</dbReference>
<gene>
    <name evidence="5" type="ORF">DFR52_10528</name>
</gene>
<protein>
    <submittedName>
        <fullName evidence="5">Hydroxypyruvate isomerase</fullName>
    </submittedName>
</protein>
<evidence type="ECO:0000313" key="5">
    <source>
        <dbReference type="EMBL" id="PWV98051.1"/>
    </source>
</evidence>
<dbReference type="SUPFAM" id="SSF51658">
    <property type="entry name" value="Xylose isomerase-like"/>
    <property type="match status" value="1"/>
</dbReference>
<dbReference type="PANTHER" id="PTHR43489:SF6">
    <property type="entry name" value="HYDROXYPYRUVATE ISOMERASE-RELATED"/>
    <property type="match status" value="1"/>
</dbReference>
<dbReference type="OrthoDB" id="9786584at2"/>
<dbReference type="Pfam" id="PF01261">
    <property type="entry name" value="AP_endonuc_2"/>
    <property type="match status" value="1"/>
</dbReference>
<keyword evidence="6" id="KW-1185">Reference proteome</keyword>
<comment type="similarity">
    <text evidence="2">Belongs to the hyi family.</text>
</comment>
<evidence type="ECO:0000256" key="1">
    <source>
        <dbReference type="ARBA" id="ARBA00023235"/>
    </source>
</evidence>
<dbReference type="RefSeq" id="WP_110033479.1">
    <property type="nucleotide sequence ID" value="NZ_QGTR01000005.1"/>
</dbReference>
<dbReference type="PIRSF" id="PIRSF006241">
    <property type="entry name" value="HyI"/>
    <property type="match status" value="1"/>
</dbReference>
<feature type="domain" description="Xylose isomerase-like TIM barrel" evidence="4">
    <location>
        <begin position="23"/>
        <end position="253"/>
    </location>
</feature>
<dbReference type="GO" id="GO:0046487">
    <property type="term" value="P:glyoxylate metabolic process"/>
    <property type="evidence" value="ECO:0007669"/>
    <property type="project" value="TreeGrafter"/>
</dbReference>
<dbReference type="InterPro" id="IPR013022">
    <property type="entry name" value="Xyl_isomerase-like_TIM-brl"/>
</dbReference>
<accession>A0A317PGQ3</accession>
<feature type="active site" description="Proton donor/acceptor" evidence="3">
    <location>
        <position position="237"/>
    </location>
</feature>
<reference evidence="5 6" key="1">
    <citation type="submission" date="2018-05" db="EMBL/GenBank/DDBJ databases">
        <title>Genomic Encyclopedia of Type Strains, Phase IV (KMG-IV): sequencing the most valuable type-strain genomes for metagenomic binning, comparative biology and taxonomic classification.</title>
        <authorList>
            <person name="Goeker M."/>
        </authorList>
    </citation>
    <scope>NUCLEOTIDE SEQUENCE [LARGE SCALE GENOMIC DNA]</scope>
    <source>
        <strain evidence="5 6">DSM 16791</strain>
    </source>
</reference>
<keyword evidence="1 2" id="KW-0413">Isomerase</keyword>
<evidence type="ECO:0000256" key="3">
    <source>
        <dbReference type="PIRSR" id="PIRSR006241-50"/>
    </source>
</evidence>
<comment type="caution">
    <text evidence="5">The sequence shown here is derived from an EMBL/GenBank/DDBJ whole genome shotgun (WGS) entry which is preliminary data.</text>
</comment>
<dbReference type="GO" id="GO:0008903">
    <property type="term" value="F:hydroxypyruvate isomerase activity"/>
    <property type="evidence" value="ECO:0007669"/>
    <property type="project" value="TreeGrafter"/>
</dbReference>
<dbReference type="PANTHER" id="PTHR43489">
    <property type="entry name" value="ISOMERASE"/>
    <property type="match status" value="1"/>
</dbReference>
<proteinExistence type="inferred from homology"/>
<sequence>MPKFSANLGFLWRELPLLDRITAAGRAGFRAVELHGPYDTDAALVRAACEANAVTLVSINAPHGDGAKGDFGLGALQGRRDDFKASIEQALAYARAAGASAVHVLAGIVAEAEKPRAREIFEDNLAWAALQAPDLTLLLEPINQRDAPGYFHSTTTEVVSLIGTVGAPNLRLLFDVYHAAIGEGDILTRLERLMPVIGHVQIAAVPSRAEPDEGEIAYPAIFDALDRHGYAGWVGCEYRPRAGTDAGLGWVDRLGVRL</sequence>
<dbReference type="InterPro" id="IPR026040">
    <property type="entry name" value="HyI-like"/>
</dbReference>
<feature type="active site" description="Proton donor/acceptor" evidence="3">
    <location>
        <position position="140"/>
    </location>
</feature>
<evidence type="ECO:0000313" key="6">
    <source>
        <dbReference type="Proteomes" id="UP000246352"/>
    </source>
</evidence>
<dbReference type="Proteomes" id="UP000246352">
    <property type="component" value="Unassembled WGS sequence"/>
</dbReference>
<dbReference type="InterPro" id="IPR036237">
    <property type="entry name" value="Xyl_isomerase-like_sf"/>
</dbReference>
<dbReference type="AlphaFoldDB" id="A0A317PGQ3"/>
<keyword evidence="5" id="KW-0670">Pyruvate</keyword>
<organism evidence="5 6">
    <name type="scientific">Hoeflea marina</name>
    <dbReference type="NCBI Taxonomy" id="274592"/>
    <lineage>
        <taxon>Bacteria</taxon>
        <taxon>Pseudomonadati</taxon>
        <taxon>Pseudomonadota</taxon>
        <taxon>Alphaproteobacteria</taxon>
        <taxon>Hyphomicrobiales</taxon>
        <taxon>Rhizobiaceae</taxon>
        <taxon>Hoeflea</taxon>
    </lineage>
</organism>
<dbReference type="EMBL" id="QGTR01000005">
    <property type="protein sequence ID" value="PWV98051.1"/>
    <property type="molecule type" value="Genomic_DNA"/>
</dbReference>
<evidence type="ECO:0000256" key="2">
    <source>
        <dbReference type="PIRNR" id="PIRNR006241"/>
    </source>
</evidence>
<dbReference type="FunFam" id="3.20.20.150:FF:000007">
    <property type="entry name" value="Hydroxypyruvate isomerase"/>
    <property type="match status" value="1"/>
</dbReference>
<name>A0A317PGQ3_9HYPH</name>
<dbReference type="Gene3D" id="3.20.20.150">
    <property type="entry name" value="Divalent-metal-dependent TIM barrel enzymes"/>
    <property type="match status" value="1"/>
</dbReference>